<accession>A0A3S9MZ00</accession>
<protein>
    <submittedName>
        <fullName evidence="4">T9SS type A sorting domain-containing protein</fullName>
    </submittedName>
</protein>
<dbReference type="Gene3D" id="2.160.20.10">
    <property type="entry name" value="Single-stranded right-handed beta-helix, Pectin lyase-like"/>
    <property type="match status" value="1"/>
</dbReference>
<dbReference type="KEGG" id="noj:EJ995_08555"/>
<dbReference type="NCBIfam" id="NF041518">
    <property type="entry name" value="choice_anch_Q"/>
    <property type="match status" value="1"/>
</dbReference>
<evidence type="ECO:0000313" key="5">
    <source>
        <dbReference type="Proteomes" id="UP000279600"/>
    </source>
</evidence>
<dbReference type="InterPro" id="IPR006626">
    <property type="entry name" value="PbH1"/>
</dbReference>
<dbReference type="SUPFAM" id="SSF51126">
    <property type="entry name" value="Pectin lyase-like"/>
    <property type="match status" value="6"/>
</dbReference>
<dbReference type="InterPro" id="IPR012334">
    <property type="entry name" value="Pectin_lyas_fold"/>
</dbReference>
<dbReference type="NCBIfam" id="TIGR04183">
    <property type="entry name" value="Por_Secre_tail"/>
    <property type="match status" value="1"/>
</dbReference>
<name>A0A3S9MZ00_9FLAO</name>
<feature type="signal peptide" evidence="2">
    <location>
        <begin position="1"/>
        <end position="23"/>
    </location>
</feature>
<gene>
    <name evidence="4" type="ORF">EJ995_08555</name>
</gene>
<organism evidence="4 5">
    <name type="scientific">Nonlabens ponticola</name>
    <dbReference type="NCBI Taxonomy" id="2496866"/>
    <lineage>
        <taxon>Bacteria</taxon>
        <taxon>Pseudomonadati</taxon>
        <taxon>Bacteroidota</taxon>
        <taxon>Flavobacteriia</taxon>
        <taxon>Flavobacteriales</taxon>
        <taxon>Flavobacteriaceae</taxon>
        <taxon>Nonlabens</taxon>
    </lineage>
</organism>
<dbReference type="EMBL" id="CP034549">
    <property type="protein sequence ID" value="AZQ44283.1"/>
    <property type="molecule type" value="Genomic_DNA"/>
</dbReference>
<dbReference type="InterPro" id="IPR011050">
    <property type="entry name" value="Pectin_lyase_fold/virulence"/>
</dbReference>
<reference evidence="4 5" key="1">
    <citation type="submission" date="2018-12" db="EMBL/GenBank/DDBJ databases">
        <title>Complete genome of Nonlabens sp. MJ115.</title>
        <authorList>
            <person name="Choi H.S."/>
            <person name="Jung J."/>
        </authorList>
    </citation>
    <scope>NUCLEOTIDE SEQUENCE [LARGE SCALE GENOMIC DNA]</scope>
    <source>
        <strain evidence="4 5">MJ115</strain>
    </source>
</reference>
<evidence type="ECO:0000259" key="3">
    <source>
        <dbReference type="Pfam" id="PF18962"/>
    </source>
</evidence>
<dbReference type="Proteomes" id="UP000279600">
    <property type="component" value="Chromosome"/>
</dbReference>
<evidence type="ECO:0000256" key="2">
    <source>
        <dbReference type="SAM" id="SignalP"/>
    </source>
</evidence>
<keyword evidence="5" id="KW-1185">Reference proteome</keyword>
<feature type="domain" description="Secretion system C-terminal sorting" evidence="3">
    <location>
        <begin position="1499"/>
        <end position="1571"/>
    </location>
</feature>
<sequence length="1573" mass="153051">MKKNTSKLLTFLFVVFVSAGLQAQVVTKTVDDNTDGTLRNEIADAGIGGTVTFDPSIAGQTINVTQGPIEVGTLGNISIEGLNGESRTTIAGTSSNRIFNIDATVASIINLSDLNFTSGTASSGGAIQVSGATTVLNLNNTDFTGNTATGNAATEGGGAIFNNGAVVNVSGSSQFESNAATGTAGSGGAILNSSAGVLSIDGATFNLNSSQRAGGAIEDNANSGAVIVVDNSTFSSNNAGSSPGNGGALHITGSSSYTFNGGLIDANIAGKEGGGLWNGSGVLTINGATISNNDAQGDLVPADATAGTSVQIVGGGGIFANDGPGSVVINEGTIISNNVATGVQGSGGGILMATGTTLTINGSGDNPVEINNNSASRAGGGIEDWSLDANANTLTNVNFSGNTAGADATGFTANGGPGNGGAIHVTGPGDNVITGGTVDGNTAANEGGGFWNGSGTMSVSGTTITNNIAAGNDTEVAGAAGGGGLFNEGGTLNVTNNTTVSNNSATGAQSTGGGILNAAGVLVVSDSEISGNESNRAGGGIETNGDSSVELNNVTLDSNFTGVVTGMGAPGNGGGLHVSGAAPVTINGGTVNNNIAAKEGGGLWNNQGVMTINGTTISGNDARGDLVPADATAGTSVQIVGGGGIFAEDGNGSVVINEGTVIANNVATGVQGSGGGILMATGTTLTINGSEASPVEINNNSASRAGGGIEDWSLSANENTMTNVNFSGNTVGVDATDFTANGGPGNGGAIHVTGPGDNVITGGTVDGNTAANEGGGFWNGSGTMSVSGTTIINNIAAGNDTEVAGAAGGGGLFNEGGTLNVTNNTTVSNNSATGAQSTGGGILNAAGVLVVSDSEISSNESNRAGGGIETNGESSVELNNVTLDSNFTGVVTGMGAPGNGGGLHVSGAAPVTINGGTVNNNIAAKEGGGLWNNQGVMTINGTTISSNDARGDLVPADATAGTSVQIVGGGGIFAEDGAGSVVINEGTVISNNMATGVQGSGGGILMATGTTLTINGSEASPVEINNNSASRAGGGIEDWTLDTNSNTLTNVNFTGNSVGLDVDSDSDSDTGFTANGGPGNGGAIHVTGPGSNTITNASVDGNLAAAEGGGFWNGSGTMTVSDSDFNANIASGDAADNGGGALFNNGGTMNIENVEATGNLANGASGSGGAFFSTNGLIEMENVSFTGNSANRAGGAIEVIDGQVNINNSDISGNDVNGTAGTAAPGNGGALHISGSTDVTIENSTINNNVAASEGGALWNQRNSTLTVINSTLDGNSTEGTAADTGGGAIFNNGGDTEVLNSTISNNTSASNGGGISNQEGDLTVDLSTIAQNEATLDGGGIYNAGSSATLRAVTVGRNTAGGTGGGLASDAGIFTINSTLVAENEASSDFNVSRVTSADYNLIEIDDLGSFTAMSNDIVGSVEDPEFGSLGELQDNGGDNFTLALLNGTRAQDAGDPSLTFNDQIGQANFGARDIGSFESQATLSIDEVGSALAGLRLYPNPSIDGQVSIELPVQLDTTASYQVIDMTGKQIQANSLQSGVNNLQLGNLATGIYIVRINAANQSQSLKLIKK</sequence>
<dbReference type="SMART" id="SM00710">
    <property type="entry name" value="PbH1"/>
    <property type="match status" value="25"/>
</dbReference>
<dbReference type="OrthoDB" id="1140572at2"/>
<keyword evidence="1 2" id="KW-0732">Signal</keyword>
<evidence type="ECO:0000313" key="4">
    <source>
        <dbReference type="EMBL" id="AZQ44283.1"/>
    </source>
</evidence>
<evidence type="ECO:0000256" key="1">
    <source>
        <dbReference type="ARBA" id="ARBA00022729"/>
    </source>
</evidence>
<dbReference type="InterPro" id="IPR059226">
    <property type="entry name" value="Choice_anch_Q_dom"/>
</dbReference>
<feature type="chain" id="PRO_5019064492" evidence="2">
    <location>
        <begin position="24"/>
        <end position="1573"/>
    </location>
</feature>
<dbReference type="PANTHER" id="PTHR11319:SF35">
    <property type="entry name" value="OUTER MEMBRANE PROTEIN PMPC-RELATED"/>
    <property type="match status" value="1"/>
</dbReference>
<dbReference type="InterPro" id="IPR026444">
    <property type="entry name" value="Secre_tail"/>
</dbReference>
<proteinExistence type="predicted"/>
<dbReference type="RefSeq" id="WP_126447569.1">
    <property type="nucleotide sequence ID" value="NZ_CP034549.1"/>
</dbReference>
<dbReference type="PANTHER" id="PTHR11319">
    <property type="entry name" value="G PROTEIN-COUPLED RECEPTOR-RELATED"/>
    <property type="match status" value="1"/>
</dbReference>
<dbReference type="Pfam" id="PF18962">
    <property type="entry name" value="Por_Secre_tail"/>
    <property type="match status" value="1"/>
</dbReference>